<dbReference type="InterPro" id="IPR014756">
    <property type="entry name" value="Ig_E-set"/>
</dbReference>
<dbReference type="EMBL" id="JAHRHJ020000002">
    <property type="protein sequence ID" value="KAH9325526.1"/>
    <property type="molecule type" value="Genomic_DNA"/>
</dbReference>
<feature type="non-terminal residue" evidence="5">
    <location>
        <position position="1"/>
    </location>
</feature>
<feature type="region of interest" description="Disordered" evidence="3">
    <location>
        <begin position="285"/>
        <end position="307"/>
    </location>
</feature>
<dbReference type="Pfam" id="PF00630">
    <property type="entry name" value="Filamin"/>
    <property type="match status" value="1"/>
</dbReference>
<accession>A0AA38GMU3</accession>
<feature type="region of interest" description="Disordered" evidence="3">
    <location>
        <begin position="447"/>
        <end position="467"/>
    </location>
</feature>
<dbReference type="InterPro" id="IPR001298">
    <property type="entry name" value="Filamin/ABP280_rpt"/>
</dbReference>
<dbReference type="PROSITE" id="PS50102">
    <property type="entry name" value="RRM"/>
    <property type="match status" value="1"/>
</dbReference>
<dbReference type="GO" id="GO:0003723">
    <property type="term" value="F:RNA binding"/>
    <property type="evidence" value="ECO:0007669"/>
    <property type="project" value="UniProtKB-UniRule"/>
</dbReference>
<dbReference type="PANTHER" id="PTHR32343:SF8">
    <property type="entry name" value="RNA RECOGNITION MOTIF (RRM)-CONTAINING PROTEIN"/>
    <property type="match status" value="1"/>
</dbReference>
<gene>
    <name evidence="5" type="ORF">KI387_005704</name>
</gene>
<sequence length="467" mass="48802">MAGRGVVRPVWLKHAEEARIKEEEQKAATAKAAFEATFQSQNSNYLKEEEEGEEEEEAALSKPIGPVDPSKCTAAGTGVGGGAAGTVASFVVITRDSEGRRIPHGGLTLKVRIRGAAGGAEQEAIVKDHADGSYTATYAVTKRGDYTVAVDCNARPIAGSPFPVFFSGGGSIPVSNPGFVNGVSGQMQTFPNMVSGMMPGIITGANGGLVLPGLGEVCREYLSGRCAKIDCKLTHPQHSQLMASLSAGGAMGALSHMPMGPSAAAMAAAQTIVAAQALQAHVESAGLKSQGDSSASSKETDNPDVLSRTVQVSNLSPLLTSEQLRQLFSYCGTVIDFRMADSKQLLYVEYTKPEEAKAAMSLNNMEVGGRPLNVEMAKSLPPKINASSSTSQATGLPMMMQQAVAMQQLQFQQALVMQQAMASQQAASRAATLKSASEAAAVRAAEISKTLKGDGDSKDEKELNETR</sequence>
<evidence type="ECO:0000259" key="4">
    <source>
        <dbReference type="PROSITE" id="PS50102"/>
    </source>
</evidence>
<evidence type="ECO:0000256" key="3">
    <source>
        <dbReference type="SAM" id="MobiDB-lite"/>
    </source>
</evidence>
<feature type="repeat" description="Filamin" evidence="1">
    <location>
        <begin position="64"/>
        <end position="166"/>
    </location>
</feature>
<reference evidence="5 6" key="1">
    <citation type="journal article" date="2021" name="Nat. Plants">
        <title>The Taxus genome provides insights into paclitaxel biosynthesis.</title>
        <authorList>
            <person name="Xiong X."/>
            <person name="Gou J."/>
            <person name="Liao Q."/>
            <person name="Li Y."/>
            <person name="Zhou Q."/>
            <person name="Bi G."/>
            <person name="Li C."/>
            <person name="Du R."/>
            <person name="Wang X."/>
            <person name="Sun T."/>
            <person name="Guo L."/>
            <person name="Liang H."/>
            <person name="Lu P."/>
            <person name="Wu Y."/>
            <person name="Zhang Z."/>
            <person name="Ro D.K."/>
            <person name="Shang Y."/>
            <person name="Huang S."/>
            <person name="Yan J."/>
        </authorList>
    </citation>
    <scope>NUCLEOTIDE SEQUENCE [LARGE SCALE GENOMIC DNA]</scope>
    <source>
        <strain evidence="5">Ta-2019</strain>
    </source>
</reference>
<feature type="compositionally biased region" description="Basic and acidic residues" evidence="3">
    <location>
        <begin position="449"/>
        <end position="467"/>
    </location>
</feature>
<dbReference type="PANTHER" id="PTHR32343">
    <property type="entry name" value="SERINE/ARGININE-RICH SPLICING FACTOR"/>
    <property type="match status" value="1"/>
</dbReference>
<dbReference type="InterPro" id="IPR035979">
    <property type="entry name" value="RBD_domain_sf"/>
</dbReference>
<dbReference type="Pfam" id="PF00076">
    <property type="entry name" value="RRM_1"/>
    <property type="match status" value="1"/>
</dbReference>
<dbReference type="Proteomes" id="UP000824469">
    <property type="component" value="Unassembled WGS sequence"/>
</dbReference>
<dbReference type="InterPro" id="IPR017868">
    <property type="entry name" value="Filamin/ABP280_repeat-like"/>
</dbReference>
<feature type="compositionally biased region" description="Acidic residues" evidence="3">
    <location>
        <begin position="48"/>
        <end position="58"/>
    </location>
</feature>
<dbReference type="SUPFAM" id="SSF54928">
    <property type="entry name" value="RNA-binding domain, RBD"/>
    <property type="match status" value="1"/>
</dbReference>
<protein>
    <recommendedName>
        <fullName evidence="4">RRM domain-containing protein</fullName>
    </recommendedName>
</protein>
<dbReference type="Gene3D" id="3.30.70.330">
    <property type="match status" value="1"/>
</dbReference>
<dbReference type="InterPro" id="IPR012677">
    <property type="entry name" value="Nucleotide-bd_a/b_plait_sf"/>
</dbReference>
<evidence type="ECO:0000313" key="5">
    <source>
        <dbReference type="EMBL" id="KAH9325526.1"/>
    </source>
</evidence>
<evidence type="ECO:0000256" key="2">
    <source>
        <dbReference type="PROSITE-ProRule" id="PRU00176"/>
    </source>
</evidence>
<dbReference type="PROSITE" id="PS50194">
    <property type="entry name" value="FILAMIN_REPEAT"/>
    <property type="match status" value="1"/>
</dbReference>
<feature type="domain" description="RRM" evidence="4">
    <location>
        <begin position="308"/>
        <end position="379"/>
    </location>
</feature>
<comment type="caution">
    <text evidence="5">The sequence shown here is derived from an EMBL/GenBank/DDBJ whole genome shotgun (WGS) entry which is preliminary data.</text>
</comment>
<dbReference type="SUPFAM" id="SSF81296">
    <property type="entry name" value="E set domains"/>
    <property type="match status" value="1"/>
</dbReference>
<dbReference type="Gene3D" id="2.60.40.10">
    <property type="entry name" value="Immunoglobulins"/>
    <property type="match status" value="1"/>
</dbReference>
<feature type="region of interest" description="Disordered" evidence="3">
    <location>
        <begin position="40"/>
        <end position="69"/>
    </location>
</feature>
<evidence type="ECO:0000256" key="1">
    <source>
        <dbReference type="PROSITE-ProRule" id="PRU00087"/>
    </source>
</evidence>
<dbReference type="InterPro" id="IPR013783">
    <property type="entry name" value="Ig-like_fold"/>
</dbReference>
<name>A0AA38GMU3_TAXCH</name>
<dbReference type="InterPro" id="IPR000504">
    <property type="entry name" value="RRM_dom"/>
</dbReference>
<dbReference type="AlphaFoldDB" id="A0AA38GMU3"/>
<dbReference type="SMART" id="SM00360">
    <property type="entry name" value="RRM"/>
    <property type="match status" value="1"/>
</dbReference>
<dbReference type="SMART" id="SM00557">
    <property type="entry name" value="IG_FLMN"/>
    <property type="match status" value="1"/>
</dbReference>
<dbReference type="OMA" id="CAKNDCK"/>
<keyword evidence="2" id="KW-0694">RNA-binding</keyword>
<keyword evidence="6" id="KW-1185">Reference proteome</keyword>
<proteinExistence type="predicted"/>
<evidence type="ECO:0000313" key="6">
    <source>
        <dbReference type="Proteomes" id="UP000824469"/>
    </source>
</evidence>
<organism evidence="5 6">
    <name type="scientific">Taxus chinensis</name>
    <name type="common">Chinese yew</name>
    <name type="synonym">Taxus wallichiana var. chinensis</name>
    <dbReference type="NCBI Taxonomy" id="29808"/>
    <lineage>
        <taxon>Eukaryota</taxon>
        <taxon>Viridiplantae</taxon>
        <taxon>Streptophyta</taxon>
        <taxon>Embryophyta</taxon>
        <taxon>Tracheophyta</taxon>
        <taxon>Spermatophyta</taxon>
        <taxon>Pinopsida</taxon>
        <taxon>Pinidae</taxon>
        <taxon>Conifers II</taxon>
        <taxon>Cupressales</taxon>
        <taxon>Taxaceae</taxon>
        <taxon>Taxus</taxon>
    </lineage>
</organism>